<sequence>MRLTFASYNIHKGIGADRRRDPARIMAAVDDLGADIVALQEVDLRLGSRRAVLDEGDLHRRGWQVAAVGTKQASMGWHGNAILVRDGIAIDHVEPIDLPALEPRGALRATVTHGSTRFCVTAMHLDLSGLRRRRQFATLCEGARDTDLPAVMMGDCNAWGRPRGELKGLADYWSILTPGPSFPARRPALALDRLMHSPHWHAHRTQVPSDARLRMASDHLPIRAELELLPVR</sequence>
<dbReference type="AlphaFoldDB" id="A0A3N5CQI9"/>
<dbReference type="EMBL" id="RPFZ01000001">
    <property type="protein sequence ID" value="RPF71284.1"/>
    <property type="molecule type" value="Genomic_DNA"/>
</dbReference>
<dbReference type="PANTHER" id="PTHR14859:SF15">
    <property type="entry name" value="ENDONUCLEASE_EXONUCLEASE_PHOSPHATASE DOMAIN-CONTAINING PROTEIN"/>
    <property type="match status" value="1"/>
</dbReference>
<dbReference type="InterPro" id="IPR036691">
    <property type="entry name" value="Endo/exonu/phosph_ase_sf"/>
</dbReference>
<keyword evidence="3" id="KW-1185">Reference proteome</keyword>
<dbReference type="GO" id="GO:0006506">
    <property type="term" value="P:GPI anchor biosynthetic process"/>
    <property type="evidence" value="ECO:0007669"/>
    <property type="project" value="TreeGrafter"/>
</dbReference>
<dbReference type="Pfam" id="PF03372">
    <property type="entry name" value="Exo_endo_phos"/>
    <property type="match status" value="1"/>
</dbReference>
<name>A0A3N5CQI9_9SPHN</name>
<accession>A0A3N5CQI9</accession>
<dbReference type="GO" id="GO:0016020">
    <property type="term" value="C:membrane"/>
    <property type="evidence" value="ECO:0007669"/>
    <property type="project" value="GOC"/>
</dbReference>
<proteinExistence type="predicted"/>
<dbReference type="InterPro" id="IPR005135">
    <property type="entry name" value="Endo/exonuclease/phosphatase"/>
</dbReference>
<protein>
    <submittedName>
        <fullName evidence="2">Endonuclease</fullName>
    </submittedName>
</protein>
<dbReference type="OrthoDB" id="9813425at2"/>
<keyword evidence="2" id="KW-0378">Hydrolase</keyword>
<dbReference type="Proteomes" id="UP000275232">
    <property type="component" value="Unassembled WGS sequence"/>
</dbReference>
<evidence type="ECO:0000313" key="3">
    <source>
        <dbReference type="Proteomes" id="UP000275232"/>
    </source>
</evidence>
<dbReference type="SUPFAM" id="SSF56219">
    <property type="entry name" value="DNase I-like"/>
    <property type="match status" value="1"/>
</dbReference>
<evidence type="ECO:0000259" key="1">
    <source>
        <dbReference type="Pfam" id="PF03372"/>
    </source>
</evidence>
<dbReference type="Gene3D" id="3.60.10.10">
    <property type="entry name" value="Endonuclease/exonuclease/phosphatase"/>
    <property type="match status" value="1"/>
</dbReference>
<evidence type="ECO:0000313" key="2">
    <source>
        <dbReference type="EMBL" id="RPF71284.1"/>
    </source>
</evidence>
<keyword evidence="2" id="KW-0255">Endonuclease</keyword>
<dbReference type="RefSeq" id="WP_123879583.1">
    <property type="nucleotide sequence ID" value="NZ_RPFZ01000001.1"/>
</dbReference>
<keyword evidence="2" id="KW-0540">Nuclease</keyword>
<dbReference type="PANTHER" id="PTHR14859">
    <property type="entry name" value="CALCOFLUOR WHITE HYPERSENSITIVE PROTEIN PRECURSOR"/>
    <property type="match status" value="1"/>
</dbReference>
<dbReference type="GO" id="GO:0004519">
    <property type="term" value="F:endonuclease activity"/>
    <property type="evidence" value="ECO:0007669"/>
    <property type="project" value="UniProtKB-KW"/>
</dbReference>
<dbReference type="InterPro" id="IPR051916">
    <property type="entry name" value="GPI-anchor_lipid_remodeler"/>
</dbReference>
<organism evidence="2 3">
    <name type="scientific">Aurantiacibacter spongiae</name>
    <dbReference type="NCBI Taxonomy" id="2488860"/>
    <lineage>
        <taxon>Bacteria</taxon>
        <taxon>Pseudomonadati</taxon>
        <taxon>Pseudomonadota</taxon>
        <taxon>Alphaproteobacteria</taxon>
        <taxon>Sphingomonadales</taxon>
        <taxon>Erythrobacteraceae</taxon>
        <taxon>Aurantiacibacter</taxon>
    </lineage>
</organism>
<feature type="domain" description="Endonuclease/exonuclease/phosphatase" evidence="1">
    <location>
        <begin position="6"/>
        <end position="219"/>
    </location>
</feature>
<comment type="caution">
    <text evidence="2">The sequence shown here is derived from an EMBL/GenBank/DDBJ whole genome shotgun (WGS) entry which is preliminary data.</text>
</comment>
<gene>
    <name evidence="2" type="ORF">EG799_06425</name>
</gene>
<reference evidence="2 3" key="1">
    <citation type="submission" date="2018-11" db="EMBL/GenBank/DDBJ databases">
        <title>Erythrobacter spongiae sp. nov., isolated from a marine sponge.</title>
        <authorList>
            <person name="Zhuang L."/>
            <person name="Luo L."/>
        </authorList>
    </citation>
    <scope>NUCLEOTIDE SEQUENCE [LARGE SCALE GENOMIC DNA]</scope>
    <source>
        <strain evidence="2 3">HN-E23</strain>
    </source>
</reference>